<name>A0ABS9YR14_9ACTN</name>
<proteinExistence type="predicted"/>
<dbReference type="PANTHER" id="PTHR33375">
    <property type="entry name" value="CHROMOSOME-PARTITIONING PROTEIN PARB-RELATED"/>
    <property type="match status" value="1"/>
</dbReference>
<gene>
    <name evidence="4" type="ORF">MQP27_49745</name>
</gene>
<keyword evidence="1" id="KW-0159">Chromosome partition</keyword>
<dbReference type="PANTHER" id="PTHR33375:SF1">
    <property type="entry name" value="CHROMOSOME-PARTITIONING PROTEIN PARB-RELATED"/>
    <property type="match status" value="1"/>
</dbReference>
<dbReference type="SMART" id="SM00470">
    <property type="entry name" value="ParB"/>
    <property type="match status" value="1"/>
</dbReference>
<dbReference type="InterPro" id="IPR050336">
    <property type="entry name" value="Chromosome_partition/occlusion"/>
</dbReference>
<evidence type="ECO:0000256" key="2">
    <source>
        <dbReference type="SAM" id="MobiDB-lite"/>
    </source>
</evidence>
<evidence type="ECO:0000259" key="3">
    <source>
        <dbReference type="SMART" id="SM00470"/>
    </source>
</evidence>
<dbReference type="InterPro" id="IPR003115">
    <property type="entry name" value="ParB_N"/>
</dbReference>
<evidence type="ECO:0000313" key="5">
    <source>
        <dbReference type="Proteomes" id="UP001165269"/>
    </source>
</evidence>
<organism evidence="4 5">
    <name type="scientific">Streptomyces cylindrosporus</name>
    <dbReference type="NCBI Taxonomy" id="2927583"/>
    <lineage>
        <taxon>Bacteria</taxon>
        <taxon>Bacillati</taxon>
        <taxon>Actinomycetota</taxon>
        <taxon>Actinomycetes</taxon>
        <taxon>Kitasatosporales</taxon>
        <taxon>Streptomycetaceae</taxon>
        <taxon>Streptomyces</taxon>
    </lineage>
</organism>
<feature type="region of interest" description="Disordered" evidence="2">
    <location>
        <begin position="283"/>
        <end position="302"/>
    </location>
</feature>
<dbReference type="Gene3D" id="1.10.10.2830">
    <property type="match status" value="1"/>
</dbReference>
<dbReference type="SUPFAM" id="SSF110849">
    <property type="entry name" value="ParB/Sulfiredoxin"/>
    <property type="match status" value="1"/>
</dbReference>
<feature type="compositionally biased region" description="Low complexity" evidence="2">
    <location>
        <begin position="288"/>
        <end position="302"/>
    </location>
</feature>
<protein>
    <submittedName>
        <fullName evidence="4">ParB N-terminal domain-containing protein</fullName>
    </submittedName>
</protein>
<feature type="region of interest" description="Disordered" evidence="2">
    <location>
        <begin position="225"/>
        <end position="273"/>
    </location>
</feature>
<dbReference type="InterPro" id="IPR041468">
    <property type="entry name" value="HTH_ParB/Spo0J"/>
</dbReference>
<accession>A0ABS9YR14</accession>
<keyword evidence="5" id="KW-1185">Reference proteome</keyword>
<evidence type="ECO:0000256" key="1">
    <source>
        <dbReference type="ARBA" id="ARBA00022829"/>
    </source>
</evidence>
<dbReference type="Gene3D" id="3.90.1530.30">
    <property type="match status" value="1"/>
</dbReference>
<dbReference type="Pfam" id="PF02195">
    <property type="entry name" value="ParB_N"/>
    <property type="match status" value="1"/>
</dbReference>
<dbReference type="RefSeq" id="WP_242778921.1">
    <property type="nucleotide sequence ID" value="NZ_JALDAY010000024.1"/>
</dbReference>
<dbReference type="SUPFAM" id="SSF109709">
    <property type="entry name" value="KorB DNA-binding domain-like"/>
    <property type="match status" value="1"/>
</dbReference>
<dbReference type="Proteomes" id="UP001165269">
    <property type="component" value="Unassembled WGS sequence"/>
</dbReference>
<feature type="region of interest" description="Disordered" evidence="2">
    <location>
        <begin position="312"/>
        <end position="338"/>
    </location>
</feature>
<dbReference type="InterPro" id="IPR036086">
    <property type="entry name" value="ParB/Sulfiredoxin_sf"/>
</dbReference>
<reference evidence="4" key="1">
    <citation type="submission" date="2022-03" db="EMBL/GenBank/DDBJ databases">
        <title>Streptomyces 7R015 and 7R016 isolated from Barleria lupulina in Thailand.</title>
        <authorList>
            <person name="Kanchanasin P."/>
            <person name="Phongsopitanun W."/>
            <person name="Tanasupawat S."/>
        </authorList>
    </citation>
    <scope>NUCLEOTIDE SEQUENCE</scope>
    <source>
        <strain evidence="4">7R015</strain>
    </source>
</reference>
<sequence>MGRRTSLASLAGAPVEDVPGQSQPLLLSLPLDKMVPTRFNPRRRFGTDDELREFGTKLAKEQLQPAVVVSRTAYLKLWPEEAEHVGDASYVIANGERRWRASRLADRPTLEVVHKEDVASSRAAFLDAVQAENNDRQDLDPIERALGIDIMVRELGGAEQVAVYYNKTKGWVSQQRKLLKLTPELQDLVASGVMPVRVARDIAGLPAEVQSVAWDEELAKRKAAKEAAEQWKTDGAPDEATAERPGRVSAEPRFTAVNQGLPTPVPADANGTALPDRFTAVNRQGDTAPSETAMPAAPEAPAGVPEQRLDLAGQDSEEDQEQADPPPAEPSGERKPVMFPYTDGALAARLLIQRMPRGEFDTMVDLLAEHRAQQQAVAG</sequence>
<dbReference type="EMBL" id="JALDAY010000024">
    <property type="protein sequence ID" value="MCI3279176.1"/>
    <property type="molecule type" value="Genomic_DNA"/>
</dbReference>
<dbReference type="Pfam" id="PF17762">
    <property type="entry name" value="HTH_ParB"/>
    <property type="match status" value="1"/>
</dbReference>
<evidence type="ECO:0000313" key="4">
    <source>
        <dbReference type="EMBL" id="MCI3279176.1"/>
    </source>
</evidence>
<feature type="domain" description="ParB-like N-terminal" evidence="3">
    <location>
        <begin position="27"/>
        <end position="133"/>
    </location>
</feature>
<comment type="caution">
    <text evidence="4">The sequence shown here is derived from an EMBL/GenBank/DDBJ whole genome shotgun (WGS) entry which is preliminary data.</text>
</comment>